<accession>A0ABP6CEE1</accession>
<evidence type="ECO:0000313" key="2">
    <source>
        <dbReference type="EMBL" id="GAA2616097.1"/>
    </source>
</evidence>
<dbReference type="EMBL" id="BAAATD010000008">
    <property type="protein sequence ID" value="GAA2616097.1"/>
    <property type="molecule type" value="Genomic_DNA"/>
</dbReference>
<evidence type="ECO:0000259" key="1">
    <source>
        <dbReference type="Pfam" id="PF04149"/>
    </source>
</evidence>
<feature type="domain" description="DUF397" evidence="1">
    <location>
        <begin position="3"/>
        <end position="58"/>
    </location>
</feature>
<organism evidence="2 3">
    <name type="scientific">Actinomadura fulvescens</name>
    <dbReference type="NCBI Taxonomy" id="46160"/>
    <lineage>
        <taxon>Bacteria</taxon>
        <taxon>Bacillati</taxon>
        <taxon>Actinomycetota</taxon>
        <taxon>Actinomycetes</taxon>
        <taxon>Streptosporangiales</taxon>
        <taxon>Thermomonosporaceae</taxon>
        <taxon>Actinomadura</taxon>
    </lineage>
</organism>
<comment type="caution">
    <text evidence="2">The sequence shown here is derived from an EMBL/GenBank/DDBJ whole genome shotgun (WGS) entry which is preliminary data.</text>
</comment>
<evidence type="ECO:0000313" key="3">
    <source>
        <dbReference type="Proteomes" id="UP001501509"/>
    </source>
</evidence>
<reference evidence="3" key="1">
    <citation type="journal article" date="2019" name="Int. J. Syst. Evol. Microbiol.">
        <title>The Global Catalogue of Microorganisms (GCM) 10K type strain sequencing project: providing services to taxonomists for standard genome sequencing and annotation.</title>
        <authorList>
            <consortium name="The Broad Institute Genomics Platform"/>
            <consortium name="The Broad Institute Genome Sequencing Center for Infectious Disease"/>
            <person name="Wu L."/>
            <person name="Ma J."/>
        </authorList>
    </citation>
    <scope>NUCLEOTIDE SEQUENCE [LARGE SCALE GENOMIC DNA]</scope>
    <source>
        <strain evidence="3">JCM 6833</strain>
    </source>
</reference>
<dbReference type="InterPro" id="IPR007278">
    <property type="entry name" value="DUF397"/>
</dbReference>
<keyword evidence="3" id="KW-1185">Reference proteome</keyword>
<sequence length="64" mass="6631">MTKWRKSSYSGGGGDGGQDCIEVAALNGLVGVRDSKAPDAGHLNLSAGGFAELIARVKRDELDL</sequence>
<protein>
    <submittedName>
        <fullName evidence="2">DUF397 domain-containing protein</fullName>
    </submittedName>
</protein>
<name>A0ABP6CEE1_9ACTN</name>
<proteinExistence type="predicted"/>
<dbReference type="Proteomes" id="UP001501509">
    <property type="component" value="Unassembled WGS sequence"/>
</dbReference>
<gene>
    <name evidence="2" type="ORF">GCM10010411_58950</name>
</gene>
<dbReference type="RefSeq" id="WP_344545717.1">
    <property type="nucleotide sequence ID" value="NZ_BAAATD010000008.1"/>
</dbReference>
<dbReference type="Pfam" id="PF04149">
    <property type="entry name" value="DUF397"/>
    <property type="match status" value="1"/>
</dbReference>